<feature type="compositionally biased region" description="Acidic residues" evidence="1">
    <location>
        <begin position="55"/>
        <end position="91"/>
    </location>
</feature>
<evidence type="ECO:0000313" key="2">
    <source>
        <dbReference type="EMBL" id="TFY64291.1"/>
    </source>
</evidence>
<organism evidence="2 3">
    <name type="scientific">Rhodofomes roseus</name>
    <dbReference type="NCBI Taxonomy" id="34475"/>
    <lineage>
        <taxon>Eukaryota</taxon>
        <taxon>Fungi</taxon>
        <taxon>Dikarya</taxon>
        <taxon>Basidiomycota</taxon>
        <taxon>Agaricomycotina</taxon>
        <taxon>Agaricomycetes</taxon>
        <taxon>Polyporales</taxon>
        <taxon>Rhodofomes</taxon>
    </lineage>
</organism>
<name>A0A4Y9YRX1_9APHY</name>
<sequence length="192" mass="20013">MTRSTKTTPPITPPTTAPVLTCEPTRTTLVGEVLALEEVSDVDDMTLLVVGTEDAGYEDVEDPGRDEEAEEAEGVDVDEPEGDEGVEEEDGVGMGGDVVGRPNDADGTDEDVPDIPDEEDAPLPVEINDVLKGKVGDPESVFVFVGSGLVMDSTDPGSALEGTSESVCRAMRRSPCCNAASMAGTGQLGNQR</sequence>
<reference evidence="2 3" key="1">
    <citation type="submission" date="2019-01" db="EMBL/GenBank/DDBJ databases">
        <title>Genome sequencing of the rare red list fungi Fomitopsis rosea.</title>
        <authorList>
            <person name="Buettner E."/>
            <person name="Kellner H."/>
        </authorList>
    </citation>
    <scope>NUCLEOTIDE SEQUENCE [LARGE SCALE GENOMIC DNA]</scope>
    <source>
        <strain evidence="2 3">DSM 105464</strain>
    </source>
</reference>
<feature type="region of interest" description="Disordered" evidence="1">
    <location>
        <begin position="52"/>
        <end position="122"/>
    </location>
</feature>
<protein>
    <submittedName>
        <fullName evidence="2">Uncharacterized protein</fullName>
    </submittedName>
</protein>
<evidence type="ECO:0000256" key="1">
    <source>
        <dbReference type="SAM" id="MobiDB-lite"/>
    </source>
</evidence>
<dbReference type="Proteomes" id="UP000298390">
    <property type="component" value="Unassembled WGS sequence"/>
</dbReference>
<feature type="region of interest" description="Disordered" evidence="1">
    <location>
        <begin position="1"/>
        <end position="20"/>
    </location>
</feature>
<gene>
    <name evidence="2" type="ORF">EVJ58_g2716</name>
</gene>
<accession>A0A4Y9YRX1</accession>
<dbReference type="EMBL" id="SEKV01000103">
    <property type="protein sequence ID" value="TFY64291.1"/>
    <property type="molecule type" value="Genomic_DNA"/>
</dbReference>
<dbReference type="AlphaFoldDB" id="A0A4Y9YRX1"/>
<feature type="compositionally biased region" description="Acidic residues" evidence="1">
    <location>
        <begin position="106"/>
        <end position="121"/>
    </location>
</feature>
<evidence type="ECO:0000313" key="3">
    <source>
        <dbReference type="Proteomes" id="UP000298390"/>
    </source>
</evidence>
<proteinExistence type="predicted"/>
<comment type="caution">
    <text evidence="2">The sequence shown here is derived from an EMBL/GenBank/DDBJ whole genome shotgun (WGS) entry which is preliminary data.</text>
</comment>